<evidence type="ECO:0000256" key="1">
    <source>
        <dbReference type="ARBA" id="ARBA00004162"/>
    </source>
</evidence>
<dbReference type="Gene3D" id="1.20.5.3310">
    <property type="match status" value="1"/>
</dbReference>
<evidence type="ECO:0000256" key="3">
    <source>
        <dbReference type="ARBA" id="ARBA00022475"/>
    </source>
</evidence>
<comment type="function">
    <text evidence="9">Part of the twin-arginine translocation (Tat) system that transports large folded proteins containing a characteristic twin-arginine motif in their signal peptide across membranes. TatA could form the protein-conducting channel of the Tat system.</text>
</comment>
<proteinExistence type="inferred from homology"/>
<dbReference type="PANTHER" id="PTHR42982">
    <property type="entry name" value="SEC-INDEPENDENT PROTEIN TRANSLOCASE PROTEIN TATA"/>
    <property type="match status" value="1"/>
</dbReference>
<dbReference type="Pfam" id="PF02416">
    <property type="entry name" value="TatA_B_E"/>
    <property type="match status" value="1"/>
</dbReference>
<evidence type="ECO:0000256" key="8">
    <source>
        <dbReference type="ARBA" id="ARBA00023136"/>
    </source>
</evidence>
<dbReference type="OrthoDB" id="9812812at2"/>
<dbReference type="GO" id="GO:0008320">
    <property type="term" value="F:protein transmembrane transporter activity"/>
    <property type="evidence" value="ECO:0007669"/>
    <property type="project" value="UniProtKB-UniRule"/>
</dbReference>
<dbReference type="EMBL" id="CP007139">
    <property type="protein sequence ID" value="AIE87834.1"/>
    <property type="molecule type" value="Genomic_DNA"/>
</dbReference>
<keyword evidence="3 9" id="KW-1003">Cell membrane</keyword>
<keyword evidence="2 9" id="KW-0813">Transport</keyword>
<comment type="similarity">
    <text evidence="9">Belongs to the TatA/E family.</text>
</comment>
<evidence type="ECO:0000256" key="5">
    <source>
        <dbReference type="ARBA" id="ARBA00022927"/>
    </source>
</evidence>
<dbReference type="HAMAP" id="MF_00236">
    <property type="entry name" value="TatA_E"/>
    <property type="match status" value="1"/>
</dbReference>
<keyword evidence="4 9" id="KW-0812">Transmembrane</keyword>
<feature type="region of interest" description="Disordered" evidence="10">
    <location>
        <begin position="54"/>
        <end position="87"/>
    </location>
</feature>
<keyword evidence="8 9" id="KW-0472">Membrane</keyword>
<feature type="transmembrane region" description="Helical" evidence="9">
    <location>
        <begin position="6"/>
        <end position="25"/>
    </location>
</feature>
<dbReference type="RefSeq" id="WP_025228288.1">
    <property type="nucleotide sequence ID" value="NZ_CP007139.1"/>
</dbReference>
<evidence type="ECO:0000256" key="10">
    <source>
        <dbReference type="SAM" id="MobiDB-lite"/>
    </source>
</evidence>
<comment type="subunit">
    <text evidence="9">Forms a complex with TatC.</text>
</comment>
<dbReference type="KEGG" id="fgi:OP10G_4466"/>
<reference evidence="11 12" key="1">
    <citation type="journal article" date="2014" name="PLoS ONE">
        <title>The first complete genome sequence of the class fimbriimonadia in the phylum armatimonadetes.</title>
        <authorList>
            <person name="Hu Z.Y."/>
            <person name="Wang Y.Z."/>
            <person name="Im W.T."/>
            <person name="Wang S.Y."/>
            <person name="Zhao G.P."/>
            <person name="Zheng H.J."/>
            <person name="Quan Z.X."/>
        </authorList>
    </citation>
    <scope>NUCLEOTIDE SEQUENCE [LARGE SCALE GENOMIC DNA]</scope>
    <source>
        <strain evidence="11">Gsoil 348</strain>
    </source>
</reference>
<dbReference type="STRING" id="661478.OP10G_4466"/>
<dbReference type="NCBIfam" id="TIGR01411">
    <property type="entry name" value="tatAE"/>
    <property type="match status" value="1"/>
</dbReference>
<comment type="subcellular location">
    <subcellularLocation>
        <location evidence="1 9">Cell membrane</location>
        <topology evidence="1 9">Single-pass membrane protein</topology>
    </subcellularLocation>
</comment>
<dbReference type="HOGENOM" id="CLU_086034_3_3_0"/>
<keyword evidence="12" id="KW-1185">Reference proteome</keyword>
<dbReference type="InterPro" id="IPR003369">
    <property type="entry name" value="TatA/B/E"/>
</dbReference>
<organism evidence="11 12">
    <name type="scientific">Fimbriimonas ginsengisoli Gsoil 348</name>
    <dbReference type="NCBI Taxonomy" id="661478"/>
    <lineage>
        <taxon>Bacteria</taxon>
        <taxon>Bacillati</taxon>
        <taxon>Armatimonadota</taxon>
        <taxon>Fimbriimonadia</taxon>
        <taxon>Fimbriimonadales</taxon>
        <taxon>Fimbriimonadaceae</taxon>
        <taxon>Fimbriimonas</taxon>
    </lineage>
</organism>
<gene>
    <name evidence="9" type="primary">tatA</name>
    <name evidence="11" type="ORF">OP10G_4466</name>
</gene>
<dbReference type="AlphaFoldDB" id="A0A068NZ25"/>
<feature type="compositionally biased region" description="Basic and acidic residues" evidence="10">
    <location>
        <begin position="54"/>
        <end position="80"/>
    </location>
</feature>
<sequence>MPNLIANIFGVEQWLVILVLALLLFGGKKIPELMRGVGKGVGELQKGLEEGKRQITQSMHEDDSEAKSHEPKETVKRSESDVASSSK</sequence>
<dbReference type="PANTHER" id="PTHR42982:SF1">
    <property type="entry name" value="SEC-INDEPENDENT PROTEIN TRANSLOCASE PROTEIN TATA"/>
    <property type="match status" value="1"/>
</dbReference>
<evidence type="ECO:0000256" key="9">
    <source>
        <dbReference type="HAMAP-Rule" id="MF_00236"/>
    </source>
</evidence>
<keyword evidence="7 9" id="KW-0811">Translocation</keyword>
<dbReference type="GO" id="GO:0033281">
    <property type="term" value="C:TAT protein transport complex"/>
    <property type="evidence" value="ECO:0007669"/>
    <property type="project" value="UniProtKB-UniRule"/>
</dbReference>
<evidence type="ECO:0000256" key="6">
    <source>
        <dbReference type="ARBA" id="ARBA00022989"/>
    </source>
</evidence>
<dbReference type="InterPro" id="IPR006312">
    <property type="entry name" value="TatA/E"/>
</dbReference>
<evidence type="ECO:0000256" key="7">
    <source>
        <dbReference type="ARBA" id="ARBA00023010"/>
    </source>
</evidence>
<keyword evidence="5 9" id="KW-0653">Protein transport</keyword>
<evidence type="ECO:0000256" key="2">
    <source>
        <dbReference type="ARBA" id="ARBA00022448"/>
    </source>
</evidence>
<name>A0A068NZ25_FIMGI</name>
<accession>A0A068NZ25</accession>
<evidence type="ECO:0000313" key="11">
    <source>
        <dbReference type="EMBL" id="AIE87834.1"/>
    </source>
</evidence>
<keyword evidence="6 9" id="KW-1133">Transmembrane helix</keyword>
<evidence type="ECO:0000313" key="12">
    <source>
        <dbReference type="Proteomes" id="UP000027982"/>
    </source>
</evidence>
<dbReference type="GO" id="GO:0043953">
    <property type="term" value="P:protein transport by the Tat complex"/>
    <property type="evidence" value="ECO:0007669"/>
    <property type="project" value="UniProtKB-UniRule"/>
</dbReference>
<evidence type="ECO:0000256" key="4">
    <source>
        <dbReference type="ARBA" id="ARBA00022692"/>
    </source>
</evidence>
<protein>
    <recommendedName>
        <fullName evidence="9">Sec-independent protein translocase protein TatA</fullName>
    </recommendedName>
</protein>
<dbReference type="Proteomes" id="UP000027982">
    <property type="component" value="Chromosome"/>
</dbReference>